<proteinExistence type="predicted"/>
<evidence type="ECO:0000313" key="9">
    <source>
        <dbReference type="Proteomes" id="UP000518300"/>
    </source>
</evidence>
<protein>
    <submittedName>
        <fullName evidence="8">Cation transporter</fullName>
    </submittedName>
</protein>
<keyword evidence="9" id="KW-1185">Reference proteome</keyword>
<organism evidence="8 9">
    <name type="scientific">Pyxidicoccus fallax</name>
    <dbReference type="NCBI Taxonomy" id="394095"/>
    <lineage>
        <taxon>Bacteria</taxon>
        <taxon>Pseudomonadati</taxon>
        <taxon>Myxococcota</taxon>
        <taxon>Myxococcia</taxon>
        <taxon>Myxococcales</taxon>
        <taxon>Cystobacterineae</taxon>
        <taxon>Myxococcaceae</taxon>
        <taxon>Pyxidicoccus</taxon>
    </lineage>
</organism>
<keyword evidence="2" id="KW-0813">Transport</keyword>
<evidence type="ECO:0000256" key="5">
    <source>
        <dbReference type="ARBA" id="ARBA00023136"/>
    </source>
</evidence>
<evidence type="ECO:0000256" key="1">
    <source>
        <dbReference type="ARBA" id="ARBA00004141"/>
    </source>
</evidence>
<accession>A0A848LXY8</accession>
<keyword evidence="4 6" id="KW-1133">Transmembrane helix</keyword>
<dbReference type="Gene3D" id="1.20.1510.10">
    <property type="entry name" value="Cation efflux protein transmembrane domain"/>
    <property type="match status" value="1"/>
</dbReference>
<dbReference type="GO" id="GO:0008324">
    <property type="term" value="F:monoatomic cation transmembrane transporter activity"/>
    <property type="evidence" value="ECO:0007669"/>
    <property type="project" value="InterPro"/>
</dbReference>
<dbReference type="PANTHER" id="PTHR43840">
    <property type="entry name" value="MITOCHONDRIAL METAL TRANSPORTER 1-RELATED"/>
    <property type="match status" value="1"/>
</dbReference>
<comment type="caution">
    <text evidence="8">The sequence shown here is derived from an EMBL/GenBank/DDBJ whole genome shotgun (WGS) entry which is preliminary data.</text>
</comment>
<evidence type="ECO:0000259" key="7">
    <source>
        <dbReference type="Pfam" id="PF01545"/>
    </source>
</evidence>
<dbReference type="InterPro" id="IPR050291">
    <property type="entry name" value="CDF_Transporter"/>
</dbReference>
<name>A0A848LXY8_9BACT</name>
<feature type="transmembrane region" description="Helical" evidence="6">
    <location>
        <begin position="89"/>
        <end position="108"/>
    </location>
</feature>
<dbReference type="EMBL" id="JABBJJ010000519">
    <property type="protein sequence ID" value="NMO23048.1"/>
    <property type="molecule type" value="Genomic_DNA"/>
</dbReference>
<feature type="domain" description="Cation efflux protein transmembrane" evidence="7">
    <location>
        <begin position="27"/>
        <end position="227"/>
    </location>
</feature>
<keyword evidence="3 6" id="KW-0812">Transmembrane</keyword>
<evidence type="ECO:0000256" key="6">
    <source>
        <dbReference type="SAM" id="Phobius"/>
    </source>
</evidence>
<gene>
    <name evidence="8" type="ORF">HG543_50545</name>
</gene>
<dbReference type="PANTHER" id="PTHR43840:SF15">
    <property type="entry name" value="MITOCHONDRIAL METAL TRANSPORTER 1-RELATED"/>
    <property type="match status" value="1"/>
</dbReference>
<evidence type="ECO:0000313" key="8">
    <source>
        <dbReference type="EMBL" id="NMO23048.1"/>
    </source>
</evidence>
<feature type="transmembrane region" description="Helical" evidence="6">
    <location>
        <begin position="133"/>
        <end position="153"/>
    </location>
</feature>
<reference evidence="8 9" key="1">
    <citation type="submission" date="2020-04" db="EMBL/GenBank/DDBJ databases">
        <title>Draft genome of Pyxidicoccus fallax type strain.</title>
        <authorList>
            <person name="Whitworth D.E."/>
        </authorList>
    </citation>
    <scope>NUCLEOTIDE SEQUENCE [LARGE SCALE GENOMIC DNA]</scope>
    <source>
        <strain evidence="8 9">DSM 14698</strain>
    </source>
</reference>
<evidence type="ECO:0000256" key="3">
    <source>
        <dbReference type="ARBA" id="ARBA00022692"/>
    </source>
</evidence>
<dbReference type="Proteomes" id="UP000518300">
    <property type="component" value="Unassembled WGS sequence"/>
</dbReference>
<feature type="transmembrane region" description="Helical" evidence="6">
    <location>
        <begin position="50"/>
        <end position="68"/>
    </location>
</feature>
<sequence length="315" mass="34968">MRAAAPHDLPADKQRVLKHARRLEAWTLVYLASAIVLLYLTLGSSQAMKAAWLEDLLSLIPPISFLVGSRVAHRKPCAEYPYGYHRATTIAYLVGSVALLFMGLWLLVDSGLKLITAEHPTIGSVQLFGHTVWQGWLMMAALLWSGLPSIFLGRKKLPLAEELHDKVLHADALMNKADWLTAAAAILGILGIGRGLWWADAAAAGVIALDIAWDGQKHLRTAVGDLMDRAPRTLDSEHHETLPRQLREALCGLPWVEAAQVRVREDGHVFYADALLVPRERGPELVKRLGNAAEDLKRLDWRLREVLLVPVDRLD</sequence>
<evidence type="ECO:0000256" key="2">
    <source>
        <dbReference type="ARBA" id="ARBA00022448"/>
    </source>
</evidence>
<comment type="subcellular location">
    <subcellularLocation>
        <location evidence="1">Membrane</location>
        <topology evidence="1">Multi-pass membrane protein</topology>
    </subcellularLocation>
</comment>
<feature type="transmembrane region" description="Helical" evidence="6">
    <location>
        <begin position="23"/>
        <end position="44"/>
    </location>
</feature>
<dbReference type="AlphaFoldDB" id="A0A848LXY8"/>
<dbReference type="SUPFAM" id="SSF161111">
    <property type="entry name" value="Cation efflux protein transmembrane domain-like"/>
    <property type="match status" value="1"/>
</dbReference>
<dbReference type="InterPro" id="IPR058533">
    <property type="entry name" value="Cation_efflux_TM"/>
</dbReference>
<dbReference type="Pfam" id="PF01545">
    <property type="entry name" value="Cation_efflux"/>
    <property type="match status" value="1"/>
</dbReference>
<keyword evidence="5 6" id="KW-0472">Membrane</keyword>
<evidence type="ECO:0000256" key="4">
    <source>
        <dbReference type="ARBA" id="ARBA00022989"/>
    </source>
</evidence>
<dbReference type="InterPro" id="IPR027469">
    <property type="entry name" value="Cation_efflux_TMD_sf"/>
</dbReference>
<dbReference type="GO" id="GO:0016020">
    <property type="term" value="C:membrane"/>
    <property type="evidence" value="ECO:0007669"/>
    <property type="project" value="UniProtKB-SubCell"/>
</dbReference>